<feature type="DNA-binding region" description="H-T-H motif" evidence="4">
    <location>
        <begin position="251"/>
        <end position="270"/>
    </location>
</feature>
<feature type="domain" description="HTH tetR-type" evidence="6">
    <location>
        <begin position="36"/>
        <end position="96"/>
    </location>
</feature>
<evidence type="ECO:0000256" key="5">
    <source>
        <dbReference type="SAM" id="MobiDB-lite"/>
    </source>
</evidence>
<dbReference type="SUPFAM" id="SSF46689">
    <property type="entry name" value="Homeodomain-like"/>
    <property type="match status" value="2"/>
</dbReference>
<dbReference type="PRINTS" id="PR00455">
    <property type="entry name" value="HTHTETR"/>
</dbReference>
<dbReference type="PANTHER" id="PTHR30055">
    <property type="entry name" value="HTH-TYPE TRANSCRIPTIONAL REGULATOR RUTR"/>
    <property type="match status" value="1"/>
</dbReference>
<protein>
    <submittedName>
        <fullName evidence="7">TetR/AcrR family transcriptional regulator</fullName>
    </submittedName>
</protein>
<reference evidence="7 8" key="1">
    <citation type="submission" date="2020-03" db="EMBL/GenBank/DDBJ databases">
        <title>WGS of actinomycetes isolated from Thailand.</title>
        <authorList>
            <person name="Thawai C."/>
        </authorList>
    </citation>
    <scope>NUCLEOTIDE SEQUENCE [LARGE SCALE GENOMIC DNA]</scope>
    <source>
        <strain evidence="7 8">FMUSA5-5</strain>
    </source>
</reference>
<dbReference type="Pfam" id="PF17932">
    <property type="entry name" value="TetR_C_24"/>
    <property type="match status" value="1"/>
</dbReference>
<comment type="caution">
    <text evidence="7">The sequence shown here is derived from an EMBL/GenBank/DDBJ whole genome shotgun (WGS) entry which is preliminary data.</text>
</comment>
<dbReference type="EMBL" id="JAATEP010000032">
    <property type="protein sequence ID" value="NJP94783.1"/>
    <property type="molecule type" value="Genomic_DNA"/>
</dbReference>
<evidence type="ECO:0000256" key="2">
    <source>
        <dbReference type="ARBA" id="ARBA00023125"/>
    </source>
</evidence>
<proteinExistence type="predicted"/>
<evidence type="ECO:0000256" key="4">
    <source>
        <dbReference type="PROSITE-ProRule" id="PRU00335"/>
    </source>
</evidence>
<dbReference type="PANTHER" id="PTHR30055:SF234">
    <property type="entry name" value="HTH-TYPE TRANSCRIPTIONAL REGULATOR BETI"/>
    <property type="match status" value="1"/>
</dbReference>
<evidence type="ECO:0000313" key="8">
    <source>
        <dbReference type="Proteomes" id="UP000696294"/>
    </source>
</evidence>
<evidence type="ECO:0000313" key="7">
    <source>
        <dbReference type="EMBL" id="NJP94783.1"/>
    </source>
</evidence>
<dbReference type="Pfam" id="PF00440">
    <property type="entry name" value="TetR_N"/>
    <property type="match status" value="2"/>
</dbReference>
<sequence length="420" mass="45661">MSTVEQTVSTAQRTKGRWVTAERTAAAAPARGTRPRNRRTLIIEAAAELFARHGYDQVAMSDVADAMNVRPSALYRHFAGKPRLLTAVVLTEIEPFERVLATGGPVDRLVPRLADVALEHRRLGVLWQREARALPEEERGVLRDALRSTAGRLAVALLAERPGLGPAGADLLSWCAWSVLNSAGHSSVELPRAEYASLLEQIVRPVLALTPPPQATAPAEPDDGFDPRSRREKLLAAAVPLFAAQGYAGVRMEDIGARAGIAGPSVYHHFTSKQDILHAVLNRGSEWLRQDLHRALARASGPADALSRLADSYVRFAADNSALIDVLISDVRHLPGEQRAAVVQAQQDYLGEWQHRLRLARPRTTAMQARARVHAALAVVNDIARTPHLRAMPGALETVRQAALLALLGCVNHHEEVVTG</sequence>
<feature type="region of interest" description="Disordered" evidence="5">
    <location>
        <begin position="1"/>
        <end position="33"/>
    </location>
</feature>
<keyword evidence="3" id="KW-0804">Transcription</keyword>
<dbReference type="InterPro" id="IPR001647">
    <property type="entry name" value="HTH_TetR"/>
</dbReference>
<dbReference type="InterPro" id="IPR050109">
    <property type="entry name" value="HTH-type_TetR-like_transc_reg"/>
</dbReference>
<feature type="domain" description="HTH tetR-type" evidence="6">
    <location>
        <begin position="228"/>
        <end position="288"/>
    </location>
</feature>
<dbReference type="InterPro" id="IPR009057">
    <property type="entry name" value="Homeodomain-like_sf"/>
</dbReference>
<keyword evidence="2 4" id="KW-0238">DNA-binding</keyword>
<dbReference type="RefSeq" id="WP_168015910.1">
    <property type="nucleotide sequence ID" value="NZ_JAATEP010000032.1"/>
</dbReference>
<evidence type="ECO:0000256" key="3">
    <source>
        <dbReference type="ARBA" id="ARBA00023163"/>
    </source>
</evidence>
<feature type="compositionally biased region" description="Polar residues" evidence="5">
    <location>
        <begin position="1"/>
        <end position="13"/>
    </location>
</feature>
<organism evidence="7 8">
    <name type="scientific">Nonomuraea composti</name>
    <dbReference type="NCBI Taxonomy" id="2720023"/>
    <lineage>
        <taxon>Bacteria</taxon>
        <taxon>Bacillati</taxon>
        <taxon>Actinomycetota</taxon>
        <taxon>Actinomycetes</taxon>
        <taxon>Streptosporangiales</taxon>
        <taxon>Streptosporangiaceae</taxon>
        <taxon>Nonomuraea</taxon>
    </lineage>
</organism>
<feature type="compositionally biased region" description="Low complexity" evidence="5">
    <location>
        <begin position="21"/>
        <end position="32"/>
    </location>
</feature>
<feature type="DNA-binding region" description="H-T-H motif" evidence="4">
    <location>
        <begin position="59"/>
        <end position="78"/>
    </location>
</feature>
<accession>A0ABX1BJ29</accession>
<dbReference type="Gene3D" id="1.10.10.60">
    <property type="entry name" value="Homeodomain-like"/>
    <property type="match status" value="1"/>
</dbReference>
<name>A0ABX1BJ29_9ACTN</name>
<dbReference type="Proteomes" id="UP000696294">
    <property type="component" value="Unassembled WGS sequence"/>
</dbReference>
<dbReference type="PROSITE" id="PS50977">
    <property type="entry name" value="HTH_TETR_2"/>
    <property type="match status" value="2"/>
</dbReference>
<keyword evidence="8" id="KW-1185">Reference proteome</keyword>
<keyword evidence="1" id="KW-0805">Transcription regulation</keyword>
<evidence type="ECO:0000256" key="1">
    <source>
        <dbReference type="ARBA" id="ARBA00023015"/>
    </source>
</evidence>
<dbReference type="Gene3D" id="1.10.357.10">
    <property type="entry name" value="Tetracycline Repressor, domain 2"/>
    <property type="match status" value="2"/>
</dbReference>
<evidence type="ECO:0000259" key="6">
    <source>
        <dbReference type="PROSITE" id="PS50977"/>
    </source>
</evidence>
<gene>
    <name evidence="7" type="ORF">HCN51_36015</name>
</gene>
<dbReference type="InterPro" id="IPR041490">
    <property type="entry name" value="KstR2_TetR_C"/>
</dbReference>